<organism evidence="3 4">
    <name type="scientific">Thalictrum thalictroides</name>
    <name type="common">Rue-anemone</name>
    <name type="synonym">Anemone thalictroides</name>
    <dbReference type="NCBI Taxonomy" id="46969"/>
    <lineage>
        <taxon>Eukaryota</taxon>
        <taxon>Viridiplantae</taxon>
        <taxon>Streptophyta</taxon>
        <taxon>Embryophyta</taxon>
        <taxon>Tracheophyta</taxon>
        <taxon>Spermatophyta</taxon>
        <taxon>Magnoliopsida</taxon>
        <taxon>Ranunculales</taxon>
        <taxon>Ranunculaceae</taxon>
        <taxon>Thalictroideae</taxon>
        <taxon>Thalictrum</taxon>
    </lineage>
</organism>
<evidence type="ECO:0000256" key="1">
    <source>
        <dbReference type="SAM" id="MobiDB-lite"/>
    </source>
</evidence>
<accession>A0A7J6VCH1</accession>
<dbReference type="InterPro" id="IPR025558">
    <property type="entry name" value="DUF4283"/>
</dbReference>
<gene>
    <name evidence="3" type="ORF">FRX31_027604</name>
</gene>
<dbReference type="Proteomes" id="UP000554482">
    <property type="component" value="Unassembled WGS sequence"/>
</dbReference>
<protein>
    <submittedName>
        <fullName evidence="3">Zinc ion binding / nucleic acid binding protein</fullName>
    </submittedName>
</protein>
<evidence type="ECO:0000313" key="3">
    <source>
        <dbReference type="EMBL" id="KAF5182809.1"/>
    </source>
</evidence>
<evidence type="ECO:0000313" key="4">
    <source>
        <dbReference type="Proteomes" id="UP000554482"/>
    </source>
</evidence>
<keyword evidence="4" id="KW-1185">Reference proteome</keyword>
<dbReference type="EMBL" id="JABWDY010034294">
    <property type="protein sequence ID" value="KAF5182809.1"/>
    <property type="molecule type" value="Genomic_DNA"/>
</dbReference>
<proteinExistence type="predicted"/>
<feature type="region of interest" description="Disordered" evidence="1">
    <location>
        <begin position="423"/>
        <end position="453"/>
    </location>
</feature>
<sequence length="453" mass="51405">MASSSRFPPSMAEAFPSLPNKGKSVVPNPWAALFNYQTPGFATSLSSFVPTFVDGHADVPQELIDQGLEVWKDYAVGFFIDRKLPYKLVKDSLTKAWKLGADFEMITDKQLYYFKFVSEEDKRKVIEMGPVFIVGRVFIISNWSPEIEAQRDYITSVPIWAKILDLPKELWTDDGISYAASLIGNPKCMDELTAKRKRLSFARVCVEVDVSRELPKTISLKIGQKFYICKVEYPWIPLSCSKCKRFGHSDKKCHSKVSTAWKEKVVSSNEQAAATTADDGNTCSEKATATEESETTEELRVQEEPMLKQGVEDSIVKGMQATNNFQLAVFEAPLPIAMETYEEVEVPNTQQIEVVPDTQFTEQTKEPTLMEEFGKNKDNFVEFMESEDDDLSEEEQELFDDHIILGTSEDPCLMQFSDKMRAKTKMLEEHSPYSSVKKKKRGRPKGTGKKKTR</sequence>
<dbReference type="InterPro" id="IPR040256">
    <property type="entry name" value="At4g02000-like"/>
</dbReference>
<feature type="compositionally biased region" description="Polar residues" evidence="1">
    <location>
        <begin position="269"/>
        <end position="283"/>
    </location>
</feature>
<dbReference type="OrthoDB" id="1931768at2759"/>
<name>A0A7J6VCH1_THATH</name>
<reference evidence="3 4" key="1">
    <citation type="submission" date="2020-06" db="EMBL/GenBank/DDBJ databases">
        <title>Transcriptomic and genomic resources for Thalictrum thalictroides and T. hernandezii: Facilitating candidate gene discovery in an emerging model plant lineage.</title>
        <authorList>
            <person name="Arias T."/>
            <person name="Riano-Pachon D.M."/>
            <person name="Di Stilio V.S."/>
        </authorList>
    </citation>
    <scope>NUCLEOTIDE SEQUENCE [LARGE SCALE GENOMIC DNA]</scope>
    <source>
        <strain evidence="4">cv. WT478/WT964</strain>
        <tissue evidence="3">Leaves</tissue>
    </source>
</reference>
<dbReference type="Pfam" id="PF14111">
    <property type="entry name" value="DUF4283"/>
    <property type="match status" value="1"/>
</dbReference>
<comment type="caution">
    <text evidence="3">The sequence shown here is derived from an EMBL/GenBank/DDBJ whole genome shotgun (WGS) entry which is preliminary data.</text>
</comment>
<feature type="region of interest" description="Disordered" evidence="1">
    <location>
        <begin position="269"/>
        <end position="302"/>
    </location>
</feature>
<feature type="compositionally biased region" description="Basic residues" evidence="1">
    <location>
        <begin position="436"/>
        <end position="453"/>
    </location>
</feature>
<dbReference type="AlphaFoldDB" id="A0A7J6VCH1"/>
<evidence type="ECO:0000259" key="2">
    <source>
        <dbReference type="Pfam" id="PF14111"/>
    </source>
</evidence>
<dbReference type="PANTHER" id="PTHR31286:SF180">
    <property type="entry name" value="OS10G0362600 PROTEIN"/>
    <property type="match status" value="1"/>
</dbReference>
<dbReference type="PANTHER" id="PTHR31286">
    <property type="entry name" value="GLYCINE-RICH CELL WALL STRUCTURAL PROTEIN 1.8-LIKE"/>
    <property type="match status" value="1"/>
</dbReference>
<feature type="domain" description="DUF4283" evidence="2">
    <location>
        <begin position="69"/>
        <end position="148"/>
    </location>
</feature>